<evidence type="ECO:0000256" key="4">
    <source>
        <dbReference type="ARBA" id="ARBA00010617"/>
    </source>
</evidence>
<dbReference type="GO" id="GO:0005506">
    <property type="term" value="F:iron ion binding"/>
    <property type="evidence" value="ECO:0007669"/>
    <property type="project" value="InterPro"/>
</dbReference>
<dbReference type="OrthoDB" id="1470350at2759"/>
<evidence type="ECO:0000256" key="1">
    <source>
        <dbReference type="ARBA" id="ARBA00001971"/>
    </source>
</evidence>
<evidence type="ECO:0000256" key="13">
    <source>
        <dbReference type="PIRSR" id="PIRSR602401-1"/>
    </source>
</evidence>
<dbReference type="InterPro" id="IPR001128">
    <property type="entry name" value="Cyt_P450"/>
</dbReference>
<dbReference type="GO" id="GO:0004497">
    <property type="term" value="F:monooxygenase activity"/>
    <property type="evidence" value="ECO:0007669"/>
    <property type="project" value="UniProtKB-KW"/>
</dbReference>
<keyword evidence="6 15" id="KW-0812">Transmembrane</keyword>
<dbReference type="InterPro" id="IPR017972">
    <property type="entry name" value="Cyt_P450_CS"/>
</dbReference>
<dbReference type="Pfam" id="PF00067">
    <property type="entry name" value="p450"/>
    <property type="match status" value="1"/>
</dbReference>
<keyword evidence="17" id="KW-1185">Reference proteome</keyword>
<evidence type="ECO:0000256" key="5">
    <source>
        <dbReference type="ARBA" id="ARBA00022617"/>
    </source>
</evidence>
<sequence>MLSTLLYKLCLFSCGIVLTIFIRFVHDLVISRLLLSPIPGPKSTSFIWGEEWKLYTRPPGQPYMEWHRQYGPVTKFRGAFGRQVVSITDHRAISFILGENTYLFPKAKGVRAWFKATLGKGILWVEGKEAHERQRKLLAPALSSQAVRSLTPILFETSSKLASQWMKILDKLHVEAVEIEVTDWAGRFALDTIGRAAFTYDFDFLSQERIQPNSLADVLDGLTNNENKKSSFYMRALFWVFPPILNIGKKGEMIRRTKRELGSIGSRMWHDAKALGDDEGRTMMAFMLKADTAVTTPASKGDVIAQMRTVISAGYETVSAVVAWMLYELASHPQVQEEIRREVQRVQCHSIDAINEQCPLLDSALKETLRLHPAILENHHETSETISIPLEEPIPGTKDTHVIIPEGTLLAIPLNVVHQDPEVWGPDAHIFRPERWLERKRSQIRHKHELLTFSEGPRVCIGKNFAMAEIKVLVVTLLRQFSFSCQHEIEAFQSFVIRPRIRGQGPSSLPLLVRRL</sequence>
<dbReference type="GO" id="GO:0016020">
    <property type="term" value="C:membrane"/>
    <property type="evidence" value="ECO:0007669"/>
    <property type="project" value="UniProtKB-SubCell"/>
</dbReference>
<protein>
    <recommendedName>
        <fullName evidence="18">Cytochrome P450</fullName>
    </recommendedName>
</protein>
<evidence type="ECO:0000313" key="17">
    <source>
        <dbReference type="Proteomes" id="UP000559027"/>
    </source>
</evidence>
<comment type="subcellular location">
    <subcellularLocation>
        <location evidence="2">Membrane</location>
    </subcellularLocation>
</comment>
<evidence type="ECO:0000256" key="10">
    <source>
        <dbReference type="ARBA" id="ARBA00023004"/>
    </source>
</evidence>
<dbReference type="GO" id="GO:0020037">
    <property type="term" value="F:heme binding"/>
    <property type="evidence" value="ECO:0007669"/>
    <property type="project" value="InterPro"/>
</dbReference>
<evidence type="ECO:0000256" key="12">
    <source>
        <dbReference type="ARBA" id="ARBA00023136"/>
    </source>
</evidence>
<organism evidence="16 17">
    <name type="scientific">Leucocoprinus leucothites</name>
    <dbReference type="NCBI Taxonomy" id="201217"/>
    <lineage>
        <taxon>Eukaryota</taxon>
        <taxon>Fungi</taxon>
        <taxon>Dikarya</taxon>
        <taxon>Basidiomycota</taxon>
        <taxon>Agaricomycotina</taxon>
        <taxon>Agaricomycetes</taxon>
        <taxon>Agaricomycetidae</taxon>
        <taxon>Agaricales</taxon>
        <taxon>Agaricineae</taxon>
        <taxon>Agaricaceae</taxon>
        <taxon>Leucocoprinus</taxon>
    </lineage>
</organism>
<dbReference type="GO" id="GO:0016705">
    <property type="term" value="F:oxidoreductase activity, acting on paired donors, with incorporation or reduction of molecular oxygen"/>
    <property type="evidence" value="ECO:0007669"/>
    <property type="project" value="InterPro"/>
</dbReference>
<comment type="similarity">
    <text evidence="4 14">Belongs to the cytochrome P450 family.</text>
</comment>
<proteinExistence type="inferred from homology"/>
<evidence type="ECO:0000256" key="11">
    <source>
        <dbReference type="ARBA" id="ARBA00023033"/>
    </source>
</evidence>
<keyword evidence="11 14" id="KW-0503">Monooxygenase</keyword>
<keyword evidence="12 15" id="KW-0472">Membrane</keyword>
<evidence type="ECO:0000256" key="9">
    <source>
        <dbReference type="ARBA" id="ARBA00023002"/>
    </source>
</evidence>
<keyword evidence="10 13" id="KW-0408">Iron</keyword>
<keyword evidence="9 14" id="KW-0560">Oxidoreductase</keyword>
<dbReference type="AlphaFoldDB" id="A0A8H5DAA2"/>
<dbReference type="PROSITE" id="PS00086">
    <property type="entry name" value="CYTOCHROME_P450"/>
    <property type="match status" value="1"/>
</dbReference>
<dbReference type="PANTHER" id="PTHR24305:SF166">
    <property type="entry name" value="CYTOCHROME P450 12A4, MITOCHONDRIAL-RELATED"/>
    <property type="match status" value="1"/>
</dbReference>
<evidence type="ECO:0000256" key="2">
    <source>
        <dbReference type="ARBA" id="ARBA00004370"/>
    </source>
</evidence>
<comment type="pathway">
    <text evidence="3">Secondary metabolite biosynthesis; terpenoid biosynthesis.</text>
</comment>
<evidence type="ECO:0000256" key="15">
    <source>
        <dbReference type="SAM" id="Phobius"/>
    </source>
</evidence>
<comment type="cofactor">
    <cofactor evidence="1 13">
        <name>heme</name>
        <dbReference type="ChEBI" id="CHEBI:30413"/>
    </cofactor>
</comment>
<name>A0A8H5DAA2_9AGAR</name>
<dbReference type="PANTHER" id="PTHR24305">
    <property type="entry name" value="CYTOCHROME P450"/>
    <property type="match status" value="1"/>
</dbReference>
<evidence type="ECO:0000256" key="6">
    <source>
        <dbReference type="ARBA" id="ARBA00022692"/>
    </source>
</evidence>
<dbReference type="InterPro" id="IPR036396">
    <property type="entry name" value="Cyt_P450_sf"/>
</dbReference>
<comment type="caution">
    <text evidence="16">The sequence shown here is derived from an EMBL/GenBank/DDBJ whole genome shotgun (WGS) entry which is preliminary data.</text>
</comment>
<evidence type="ECO:0008006" key="18">
    <source>
        <dbReference type="Google" id="ProtNLM"/>
    </source>
</evidence>
<evidence type="ECO:0000256" key="7">
    <source>
        <dbReference type="ARBA" id="ARBA00022723"/>
    </source>
</evidence>
<evidence type="ECO:0000256" key="8">
    <source>
        <dbReference type="ARBA" id="ARBA00022989"/>
    </source>
</evidence>
<dbReference type="InterPro" id="IPR050121">
    <property type="entry name" value="Cytochrome_P450_monoxygenase"/>
</dbReference>
<feature type="binding site" description="axial binding residue" evidence="13">
    <location>
        <position position="460"/>
    </location>
    <ligand>
        <name>heme</name>
        <dbReference type="ChEBI" id="CHEBI:30413"/>
    </ligand>
    <ligandPart>
        <name>Fe</name>
        <dbReference type="ChEBI" id="CHEBI:18248"/>
    </ligandPart>
</feature>
<feature type="transmembrane region" description="Helical" evidence="15">
    <location>
        <begin position="6"/>
        <end position="25"/>
    </location>
</feature>
<evidence type="ECO:0000256" key="3">
    <source>
        <dbReference type="ARBA" id="ARBA00004721"/>
    </source>
</evidence>
<dbReference type="Proteomes" id="UP000559027">
    <property type="component" value="Unassembled WGS sequence"/>
</dbReference>
<dbReference type="SUPFAM" id="SSF48264">
    <property type="entry name" value="Cytochrome P450"/>
    <property type="match status" value="1"/>
</dbReference>
<keyword evidence="8 15" id="KW-1133">Transmembrane helix</keyword>
<keyword evidence="7 13" id="KW-0479">Metal-binding</keyword>
<dbReference type="PRINTS" id="PR00463">
    <property type="entry name" value="EP450I"/>
</dbReference>
<dbReference type="InterPro" id="IPR002401">
    <property type="entry name" value="Cyt_P450_E_grp-I"/>
</dbReference>
<keyword evidence="5 13" id="KW-0349">Heme</keyword>
<accession>A0A8H5DAA2</accession>
<dbReference type="PRINTS" id="PR00385">
    <property type="entry name" value="P450"/>
</dbReference>
<dbReference type="EMBL" id="JAACJO010000007">
    <property type="protein sequence ID" value="KAF5356064.1"/>
    <property type="molecule type" value="Genomic_DNA"/>
</dbReference>
<dbReference type="Gene3D" id="1.10.630.10">
    <property type="entry name" value="Cytochrome P450"/>
    <property type="match status" value="1"/>
</dbReference>
<evidence type="ECO:0000256" key="14">
    <source>
        <dbReference type="RuleBase" id="RU000461"/>
    </source>
</evidence>
<reference evidence="16 17" key="1">
    <citation type="journal article" date="2020" name="ISME J.">
        <title>Uncovering the hidden diversity of litter-decomposition mechanisms in mushroom-forming fungi.</title>
        <authorList>
            <person name="Floudas D."/>
            <person name="Bentzer J."/>
            <person name="Ahren D."/>
            <person name="Johansson T."/>
            <person name="Persson P."/>
            <person name="Tunlid A."/>
        </authorList>
    </citation>
    <scope>NUCLEOTIDE SEQUENCE [LARGE SCALE GENOMIC DNA]</scope>
    <source>
        <strain evidence="16 17">CBS 146.42</strain>
    </source>
</reference>
<gene>
    <name evidence="16" type="ORF">D9756_004016</name>
</gene>
<evidence type="ECO:0000313" key="16">
    <source>
        <dbReference type="EMBL" id="KAF5356064.1"/>
    </source>
</evidence>